<accession>A0ABM0MVU7</accession>
<evidence type="ECO:0000256" key="7">
    <source>
        <dbReference type="SAM" id="Phobius"/>
    </source>
</evidence>
<feature type="transmembrane region" description="Helical" evidence="7">
    <location>
        <begin position="360"/>
        <end position="388"/>
    </location>
</feature>
<keyword evidence="4 7" id="KW-0812">Transmembrane</keyword>
<feature type="transmembrane region" description="Helical" evidence="7">
    <location>
        <begin position="552"/>
        <end position="573"/>
    </location>
</feature>
<dbReference type="InterPro" id="IPR003841">
    <property type="entry name" value="Na/Pi_transpt"/>
</dbReference>
<feature type="transmembrane region" description="Helical" evidence="7">
    <location>
        <begin position="130"/>
        <end position="153"/>
    </location>
</feature>
<feature type="transmembrane region" description="Helical" evidence="7">
    <location>
        <begin position="408"/>
        <end position="426"/>
    </location>
</feature>
<gene>
    <name evidence="9" type="primary">LOC100367239</name>
</gene>
<keyword evidence="8" id="KW-1185">Reference proteome</keyword>
<evidence type="ECO:0000256" key="5">
    <source>
        <dbReference type="ARBA" id="ARBA00022989"/>
    </source>
</evidence>
<proteinExistence type="inferred from homology"/>
<sequence length="658" mass="72271">METPVYQIPTFASVSVQTGLDCYDDAGLDDKTGFACDENNTVPPSTELVKVILEKKEVEKEVDPWDLPDLKNKGTPWSELTVCGKIKRVITTGIVKPALLLALLYLFICSLDFLSSAFRLLGGRAAGEVIGNSIVATNPICGLMVGVLATVLVQSSSTTTSIVVAMVASGIIDVKPAIPIVMGANIGTSVTNTIVSVFHAGDRNEFRRAFAGATVHDMFNWLSVIVLLPLELITSYLYRLTDLIVKSLHLETNEEVEVELLKVLTKPFTKLVIQIDKKVITNIAKGDMDAGKNSLVKVWCEKGVVTRFVNETFLVNKTEIIDGQNVTQLMNDTRAVEKNETVYLEKCNFLFSDTGLNDSLLGVIILLIALAILCICLVLIVKLLHSILRGRIAVITKKVINSNLPGKLAWLTGYIAIMVGAGLTMLVQSSSIFTSALTPLVGIGVISVNRMYPFTLGANIGTTFTAMLAALASSGDDLNDALQIALCHFFFNISGIIIWYPIPFMRRVPIKLAKFNGNTTAKYRWFSIFYLVFMFFVFPAVIFGLSLAGWQWMAIVGIPVVLLCIFILIVNVLQVKCPGKLPTKLKTWNFLPLWMRSLAPLDRIITKILAIHACRRCLKRCQKPAKSSVPQLEGVDSPHAIDIMDTEMTNKAIYNTNL</sequence>
<feature type="transmembrane region" description="Helical" evidence="7">
    <location>
        <begin position="432"/>
        <end position="449"/>
    </location>
</feature>
<feature type="transmembrane region" description="Helical" evidence="7">
    <location>
        <begin position="456"/>
        <end position="475"/>
    </location>
</feature>
<feature type="transmembrane region" description="Helical" evidence="7">
    <location>
        <begin position="98"/>
        <end position="118"/>
    </location>
</feature>
<dbReference type="Proteomes" id="UP000694865">
    <property type="component" value="Unplaced"/>
</dbReference>
<dbReference type="Pfam" id="PF02690">
    <property type="entry name" value="Na_Pi_cotrans"/>
    <property type="match status" value="2"/>
</dbReference>
<evidence type="ECO:0000256" key="4">
    <source>
        <dbReference type="ARBA" id="ARBA00022692"/>
    </source>
</evidence>
<keyword evidence="6 7" id="KW-0472">Membrane</keyword>
<dbReference type="PANTHER" id="PTHR10010:SF46">
    <property type="entry name" value="SODIUM-DEPENDENT PHOSPHATE TRANSPORT PROTEIN 2B"/>
    <property type="match status" value="1"/>
</dbReference>
<evidence type="ECO:0000313" key="9">
    <source>
        <dbReference type="RefSeq" id="XP_006824138.1"/>
    </source>
</evidence>
<evidence type="ECO:0000256" key="6">
    <source>
        <dbReference type="ARBA" id="ARBA00023136"/>
    </source>
</evidence>
<dbReference type="PANTHER" id="PTHR10010">
    <property type="entry name" value="SOLUTE CARRIER FAMILY 34 SODIUM PHOSPHATE , MEMBER 2-RELATED"/>
    <property type="match status" value="1"/>
</dbReference>
<reference evidence="9" key="1">
    <citation type="submission" date="2025-08" db="UniProtKB">
        <authorList>
            <consortium name="RefSeq"/>
        </authorList>
    </citation>
    <scope>IDENTIFICATION</scope>
    <source>
        <tissue evidence="9">Testes</tissue>
    </source>
</reference>
<protein>
    <submittedName>
        <fullName evidence="9">Sodium-dependent phosphate transport protein 2B-like</fullName>
    </submittedName>
</protein>
<dbReference type="NCBIfam" id="TIGR01013">
    <property type="entry name" value="2a58"/>
    <property type="match status" value="1"/>
</dbReference>
<name>A0ABM0MVU7_SACKO</name>
<evidence type="ECO:0000313" key="8">
    <source>
        <dbReference type="Proteomes" id="UP000694865"/>
    </source>
</evidence>
<keyword evidence="5 7" id="KW-1133">Transmembrane helix</keyword>
<feature type="transmembrane region" description="Helical" evidence="7">
    <location>
        <begin position="523"/>
        <end position="546"/>
    </location>
</feature>
<organism evidence="8 9">
    <name type="scientific">Saccoglossus kowalevskii</name>
    <name type="common">Acorn worm</name>
    <dbReference type="NCBI Taxonomy" id="10224"/>
    <lineage>
        <taxon>Eukaryota</taxon>
        <taxon>Metazoa</taxon>
        <taxon>Hemichordata</taxon>
        <taxon>Enteropneusta</taxon>
        <taxon>Harrimaniidae</taxon>
        <taxon>Saccoglossus</taxon>
    </lineage>
</organism>
<comment type="subcellular location">
    <subcellularLocation>
        <location evidence="1">Apical cell membrane</location>
        <topology evidence="1">Multi-pass membrane protein</topology>
    </subcellularLocation>
</comment>
<keyword evidence="3" id="KW-1003">Cell membrane</keyword>
<dbReference type="GeneID" id="100367239"/>
<comment type="similarity">
    <text evidence="2">Belongs to the SLC34A transporter family.</text>
</comment>
<evidence type="ECO:0000256" key="3">
    <source>
        <dbReference type="ARBA" id="ARBA00022475"/>
    </source>
</evidence>
<feature type="transmembrane region" description="Helical" evidence="7">
    <location>
        <begin position="481"/>
        <end position="502"/>
    </location>
</feature>
<dbReference type="RefSeq" id="XP_006824138.1">
    <property type="nucleotide sequence ID" value="XM_006824075.1"/>
</dbReference>
<feature type="transmembrane region" description="Helical" evidence="7">
    <location>
        <begin position="218"/>
        <end position="238"/>
    </location>
</feature>
<evidence type="ECO:0000256" key="1">
    <source>
        <dbReference type="ARBA" id="ARBA00004424"/>
    </source>
</evidence>
<evidence type="ECO:0000256" key="2">
    <source>
        <dbReference type="ARBA" id="ARBA00005808"/>
    </source>
</evidence>